<sequence length="65" mass="7186">MHSKCWKIAEGIFFCTLIGAIVYESYLGEYHLHLPHNSQNIKVQVTTYVSGTANSGTSTSTTTTF</sequence>
<comment type="caution">
    <text evidence="1">The sequence shown here is derived from an EMBL/GenBank/DDBJ whole genome shotgun (WGS) entry which is preliminary data.</text>
</comment>
<dbReference type="EMBL" id="LBSA01000003">
    <property type="protein sequence ID" value="KKQ10513.1"/>
    <property type="molecule type" value="Genomic_DNA"/>
</dbReference>
<reference evidence="1 2" key="1">
    <citation type="journal article" date="2015" name="Nature">
        <title>rRNA introns, odd ribosomes, and small enigmatic genomes across a large radiation of phyla.</title>
        <authorList>
            <person name="Brown C.T."/>
            <person name="Hug L.A."/>
            <person name="Thomas B.C."/>
            <person name="Sharon I."/>
            <person name="Castelle C.J."/>
            <person name="Singh A."/>
            <person name="Wilkins M.J."/>
            <person name="Williams K.H."/>
            <person name="Banfield J.F."/>
        </authorList>
    </citation>
    <scope>NUCLEOTIDE SEQUENCE [LARGE SCALE GENOMIC DNA]</scope>
</reference>
<evidence type="ECO:0000313" key="2">
    <source>
        <dbReference type="Proteomes" id="UP000034492"/>
    </source>
</evidence>
<accession>A0A0G0EUB8</accession>
<organism evidence="1 2">
    <name type="scientific">Candidatus Daviesbacteria bacterium GW2011_GWB1_36_5</name>
    <dbReference type="NCBI Taxonomy" id="1618426"/>
    <lineage>
        <taxon>Bacteria</taxon>
        <taxon>Candidatus Daviesiibacteriota</taxon>
    </lineage>
</organism>
<proteinExistence type="predicted"/>
<protein>
    <submittedName>
        <fullName evidence="1">Uncharacterized protein</fullName>
    </submittedName>
</protein>
<dbReference type="AlphaFoldDB" id="A0A0G0EUB8"/>
<gene>
    <name evidence="1" type="ORF">US19_C0003G0008</name>
</gene>
<name>A0A0G0EUB8_9BACT</name>
<evidence type="ECO:0000313" key="1">
    <source>
        <dbReference type="EMBL" id="KKQ10513.1"/>
    </source>
</evidence>
<dbReference type="Proteomes" id="UP000034492">
    <property type="component" value="Unassembled WGS sequence"/>
</dbReference>